<reference evidence="1" key="2">
    <citation type="journal article" date="2015" name="Fish Shellfish Immunol.">
        <title>Early steps in the European eel (Anguilla anguilla)-Vibrio vulnificus interaction in the gills: Role of the RtxA13 toxin.</title>
        <authorList>
            <person name="Callol A."/>
            <person name="Pajuelo D."/>
            <person name="Ebbesson L."/>
            <person name="Teles M."/>
            <person name="MacKenzie S."/>
            <person name="Amaro C."/>
        </authorList>
    </citation>
    <scope>NUCLEOTIDE SEQUENCE</scope>
</reference>
<dbReference type="AlphaFoldDB" id="A0A0E9WG03"/>
<accession>A0A0E9WG03</accession>
<evidence type="ECO:0000313" key="1">
    <source>
        <dbReference type="EMBL" id="JAH88515.1"/>
    </source>
</evidence>
<protein>
    <submittedName>
        <fullName evidence="1">Uncharacterized protein</fullName>
    </submittedName>
</protein>
<proteinExistence type="predicted"/>
<reference evidence="1" key="1">
    <citation type="submission" date="2014-11" db="EMBL/GenBank/DDBJ databases">
        <authorList>
            <person name="Amaro Gonzalez C."/>
        </authorList>
    </citation>
    <scope>NUCLEOTIDE SEQUENCE</scope>
</reference>
<dbReference type="EMBL" id="GBXM01020062">
    <property type="protein sequence ID" value="JAH88515.1"/>
    <property type="molecule type" value="Transcribed_RNA"/>
</dbReference>
<sequence length="31" mass="3412">MSLYIGTLAFHSIASLSRCPVKTLVTTNMQQ</sequence>
<name>A0A0E9WG03_ANGAN</name>
<organism evidence="1">
    <name type="scientific">Anguilla anguilla</name>
    <name type="common">European freshwater eel</name>
    <name type="synonym">Muraena anguilla</name>
    <dbReference type="NCBI Taxonomy" id="7936"/>
    <lineage>
        <taxon>Eukaryota</taxon>
        <taxon>Metazoa</taxon>
        <taxon>Chordata</taxon>
        <taxon>Craniata</taxon>
        <taxon>Vertebrata</taxon>
        <taxon>Euteleostomi</taxon>
        <taxon>Actinopterygii</taxon>
        <taxon>Neopterygii</taxon>
        <taxon>Teleostei</taxon>
        <taxon>Anguilliformes</taxon>
        <taxon>Anguillidae</taxon>
        <taxon>Anguilla</taxon>
    </lineage>
</organism>